<feature type="transmembrane region" description="Helical" evidence="4">
    <location>
        <begin position="75"/>
        <end position="93"/>
    </location>
</feature>
<reference evidence="6 7" key="1">
    <citation type="submission" date="2019-06" db="EMBL/GenBank/DDBJ databases">
        <title>Echinicola alkalisoli sp. nov. isolated from saline soil.</title>
        <authorList>
            <person name="Sun J.-Q."/>
            <person name="Xu L."/>
        </authorList>
    </citation>
    <scope>NUCLEOTIDE SEQUENCE [LARGE SCALE GENOMIC DNA]</scope>
    <source>
        <strain evidence="6 7">LN3S3</strain>
    </source>
</reference>
<dbReference type="Proteomes" id="UP000316614">
    <property type="component" value="Chromosome"/>
</dbReference>
<gene>
    <name evidence="6" type="ORF">FKX85_04225</name>
</gene>
<evidence type="ECO:0000256" key="4">
    <source>
        <dbReference type="SAM" id="Phobius"/>
    </source>
</evidence>
<dbReference type="GO" id="GO:0005886">
    <property type="term" value="C:plasma membrane"/>
    <property type="evidence" value="ECO:0007669"/>
    <property type="project" value="TreeGrafter"/>
</dbReference>
<proteinExistence type="predicted"/>
<feature type="transmembrane region" description="Helical" evidence="4">
    <location>
        <begin position="163"/>
        <end position="182"/>
    </location>
</feature>
<dbReference type="OrthoDB" id="9781976at2"/>
<dbReference type="RefSeq" id="WP_141613543.1">
    <property type="nucleotide sequence ID" value="NZ_CP041253.1"/>
</dbReference>
<feature type="transmembrane region" description="Helical" evidence="4">
    <location>
        <begin position="251"/>
        <end position="270"/>
    </location>
</feature>
<dbReference type="Pfam" id="PF07690">
    <property type="entry name" value="MFS_1"/>
    <property type="match status" value="1"/>
</dbReference>
<organism evidence="6 7">
    <name type="scientific">Echinicola soli</name>
    <dbReference type="NCBI Taxonomy" id="2591634"/>
    <lineage>
        <taxon>Bacteria</taxon>
        <taxon>Pseudomonadati</taxon>
        <taxon>Bacteroidota</taxon>
        <taxon>Cytophagia</taxon>
        <taxon>Cytophagales</taxon>
        <taxon>Cyclobacteriaceae</taxon>
        <taxon>Echinicola</taxon>
    </lineage>
</organism>
<feature type="transmembrane region" description="Helical" evidence="4">
    <location>
        <begin position="134"/>
        <end position="151"/>
    </location>
</feature>
<keyword evidence="7" id="KW-1185">Reference proteome</keyword>
<dbReference type="InterPro" id="IPR020846">
    <property type="entry name" value="MFS_dom"/>
</dbReference>
<dbReference type="GO" id="GO:0022857">
    <property type="term" value="F:transmembrane transporter activity"/>
    <property type="evidence" value="ECO:0007669"/>
    <property type="project" value="InterPro"/>
</dbReference>
<feature type="transmembrane region" description="Helical" evidence="4">
    <location>
        <begin position="339"/>
        <end position="363"/>
    </location>
</feature>
<keyword evidence="2 4" id="KW-1133">Transmembrane helix</keyword>
<evidence type="ECO:0000256" key="2">
    <source>
        <dbReference type="ARBA" id="ARBA00022989"/>
    </source>
</evidence>
<evidence type="ECO:0000256" key="1">
    <source>
        <dbReference type="ARBA" id="ARBA00022692"/>
    </source>
</evidence>
<keyword evidence="1 4" id="KW-0812">Transmembrane</keyword>
<accession>A0A514CEM3</accession>
<protein>
    <submittedName>
        <fullName evidence="6">MFS transporter</fullName>
    </submittedName>
</protein>
<dbReference type="SUPFAM" id="SSF103473">
    <property type="entry name" value="MFS general substrate transporter"/>
    <property type="match status" value="1"/>
</dbReference>
<dbReference type="Gene3D" id="1.20.1250.20">
    <property type="entry name" value="MFS general substrate transporter like domains"/>
    <property type="match status" value="1"/>
</dbReference>
<feature type="transmembrane region" description="Helical" evidence="4">
    <location>
        <begin position="105"/>
        <end position="122"/>
    </location>
</feature>
<name>A0A514CEM3_9BACT</name>
<dbReference type="InterPro" id="IPR011701">
    <property type="entry name" value="MFS"/>
</dbReference>
<dbReference type="EMBL" id="CP041253">
    <property type="protein sequence ID" value="QDH78287.1"/>
    <property type="molecule type" value="Genomic_DNA"/>
</dbReference>
<keyword evidence="3 4" id="KW-0472">Membrane</keyword>
<feature type="transmembrane region" description="Helical" evidence="4">
    <location>
        <begin position="222"/>
        <end position="239"/>
    </location>
</feature>
<dbReference type="PROSITE" id="PS50850">
    <property type="entry name" value="MFS"/>
    <property type="match status" value="1"/>
</dbReference>
<dbReference type="PANTHER" id="PTHR23521:SF3">
    <property type="entry name" value="MFS TRANSPORTER"/>
    <property type="match status" value="1"/>
</dbReference>
<evidence type="ECO:0000256" key="3">
    <source>
        <dbReference type="ARBA" id="ARBA00023136"/>
    </source>
</evidence>
<feature type="transmembrane region" description="Helical" evidence="4">
    <location>
        <begin position="369"/>
        <end position="387"/>
    </location>
</feature>
<dbReference type="KEGG" id="echi:FKX85_04225"/>
<evidence type="ECO:0000313" key="6">
    <source>
        <dbReference type="EMBL" id="QDH78287.1"/>
    </source>
</evidence>
<dbReference type="AlphaFoldDB" id="A0A514CEM3"/>
<dbReference type="PANTHER" id="PTHR23521">
    <property type="entry name" value="TRANSPORTER MFS SUPERFAMILY"/>
    <property type="match status" value="1"/>
</dbReference>
<dbReference type="InterPro" id="IPR036259">
    <property type="entry name" value="MFS_trans_sf"/>
</dbReference>
<evidence type="ECO:0000313" key="7">
    <source>
        <dbReference type="Proteomes" id="UP000316614"/>
    </source>
</evidence>
<evidence type="ECO:0000259" key="5">
    <source>
        <dbReference type="PROSITE" id="PS50850"/>
    </source>
</evidence>
<feature type="transmembrane region" description="Helical" evidence="4">
    <location>
        <begin position="46"/>
        <end position="66"/>
    </location>
</feature>
<feature type="transmembrane region" description="Helical" evidence="4">
    <location>
        <begin position="7"/>
        <end position="34"/>
    </location>
</feature>
<feature type="domain" description="Major facilitator superfamily (MFS) profile" evidence="5">
    <location>
        <begin position="1"/>
        <end position="390"/>
    </location>
</feature>
<sequence length="390" mass="42216">MSQQRPVLTIIVTAQFCCTSLWFASNAVMGALLLDFGLESTALGHLTTAVQVGFIVGTLMFALFAVSDRVSPSKLFLICAIVGSTLNLCILLPENNLSSLVASRSLVGFSLAGIYPVGMKIAADYFEKGLGKSLGFLVGALVLGTAFPHFISAFTTGLAWKSVIIGTSALAAIGGLMLWILVPDGPYRKASQKLDLSAIFKIFQKPTFRTAAQGYFGHMWELYAFWAFVPAMLTIYATLHNYPSISDRSAVWSFLIIGIGGIGCVASGMFSEKWGNKRMASISLASSGICCLISPFLFMTSPAIFLGFLLFWGLTVVADSPIFSTMVAQNAPLQYKGTALTIVNSMGYAISIFSIQLLNHLILTYDARYIFVFMAIGPAAGLWKQWIRRR</sequence>